<evidence type="ECO:0000259" key="5">
    <source>
        <dbReference type="Pfam" id="PF07635"/>
    </source>
</evidence>
<dbReference type="Pfam" id="PF07626">
    <property type="entry name" value="PSD3"/>
    <property type="match status" value="1"/>
</dbReference>
<evidence type="ECO:0000259" key="4">
    <source>
        <dbReference type="Pfam" id="PF07631"/>
    </source>
</evidence>
<dbReference type="InterPro" id="IPR013043">
    <property type="entry name" value="DUF1595"/>
</dbReference>
<evidence type="ECO:0000313" key="7">
    <source>
        <dbReference type="EMBL" id="QVL31672.1"/>
    </source>
</evidence>
<reference evidence="7" key="1">
    <citation type="submission" date="2021-05" db="EMBL/GenBank/DDBJ databases">
        <title>Complete genome sequence of the cellulolytic planctomycete Telmatocola sphagniphila SP2T and characterization of the first cellulase from planctomycetes.</title>
        <authorList>
            <person name="Rakitin A.L."/>
            <person name="Beletsky A.V."/>
            <person name="Naumoff D.G."/>
            <person name="Kulichevskaya I.S."/>
            <person name="Mardanov A.V."/>
            <person name="Ravin N.V."/>
            <person name="Dedysh S.N."/>
        </authorList>
    </citation>
    <scope>NUCLEOTIDE SEQUENCE</scope>
    <source>
        <strain evidence="7">SP2T</strain>
    </source>
</reference>
<dbReference type="InterPro" id="IPR011429">
    <property type="entry name" value="Cyt_c_Planctomycete-type"/>
</dbReference>
<dbReference type="InterPro" id="IPR013042">
    <property type="entry name" value="DUF1592"/>
</dbReference>
<accession>A0A8E6EUS9</accession>
<name>A0A8E6EUS9_9BACT</name>
<organism evidence="7 8">
    <name type="scientific">Telmatocola sphagniphila</name>
    <dbReference type="NCBI Taxonomy" id="1123043"/>
    <lineage>
        <taxon>Bacteria</taxon>
        <taxon>Pseudomonadati</taxon>
        <taxon>Planctomycetota</taxon>
        <taxon>Planctomycetia</taxon>
        <taxon>Gemmatales</taxon>
        <taxon>Gemmataceae</taxon>
    </lineage>
</organism>
<feature type="domain" description="DUF1592" evidence="4">
    <location>
        <begin position="338"/>
        <end position="464"/>
    </location>
</feature>
<evidence type="ECO:0000259" key="3">
    <source>
        <dbReference type="Pfam" id="PF07627"/>
    </source>
</evidence>
<dbReference type="RefSeq" id="WP_213495797.1">
    <property type="nucleotide sequence ID" value="NZ_CP074694.1"/>
</dbReference>
<dbReference type="EMBL" id="CP074694">
    <property type="protein sequence ID" value="QVL31672.1"/>
    <property type="molecule type" value="Genomic_DNA"/>
</dbReference>
<evidence type="ECO:0000259" key="6">
    <source>
        <dbReference type="Pfam" id="PF07637"/>
    </source>
</evidence>
<evidence type="ECO:0000259" key="2">
    <source>
        <dbReference type="Pfam" id="PF07626"/>
    </source>
</evidence>
<feature type="domain" description="DUF1595" evidence="6">
    <location>
        <begin position="266"/>
        <end position="324"/>
    </location>
</feature>
<evidence type="ECO:0000259" key="1">
    <source>
        <dbReference type="Pfam" id="PF07624"/>
    </source>
</evidence>
<dbReference type="Pfam" id="PF07627">
    <property type="entry name" value="PSCyt3"/>
    <property type="match status" value="1"/>
</dbReference>
<gene>
    <name evidence="7" type="ORF">KIH39_22950</name>
</gene>
<dbReference type="AlphaFoldDB" id="A0A8E6EUS9"/>
<dbReference type="Proteomes" id="UP000676194">
    <property type="component" value="Chromosome"/>
</dbReference>
<feature type="domain" description="DUF1585" evidence="1">
    <location>
        <begin position="596"/>
        <end position="667"/>
    </location>
</feature>
<dbReference type="InterPro" id="IPR013039">
    <property type="entry name" value="DUF1588"/>
</dbReference>
<feature type="domain" description="DUF1587" evidence="2">
    <location>
        <begin position="146"/>
        <end position="209"/>
    </location>
</feature>
<feature type="domain" description="Cytochrome C Planctomycete-type" evidence="5">
    <location>
        <begin position="68"/>
        <end position="112"/>
    </location>
</feature>
<evidence type="ECO:0000313" key="8">
    <source>
        <dbReference type="Proteomes" id="UP000676194"/>
    </source>
</evidence>
<feature type="domain" description="DUF1588" evidence="3">
    <location>
        <begin position="482"/>
        <end position="579"/>
    </location>
</feature>
<dbReference type="InterPro" id="IPR013036">
    <property type="entry name" value="DUF1587"/>
</dbReference>
<dbReference type="InterPro" id="IPR011478">
    <property type="entry name" value="DUF1585"/>
</dbReference>
<dbReference type="Pfam" id="PF07631">
    <property type="entry name" value="PSD4"/>
    <property type="match status" value="1"/>
</dbReference>
<dbReference type="KEGG" id="tsph:KIH39_22950"/>
<protein>
    <submittedName>
        <fullName evidence="7">DUF1592 domain-containing protein</fullName>
    </submittedName>
</protein>
<dbReference type="Pfam" id="PF07635">
    <property type="entry name" value="PSCyt1"/>
    <property type="match status" value="1"/>
</dbReference>
<dbReference type="Pfam" id="PF07624">
    <property type="entry name" value="PSD2"/>
    <property type="match status" value="1"/>
</dbReference>
<keyword evidence="8" id="KW-1185">Reference proteome</keyword>
<dbReference type="Pfam" id="PF07637">
    <property type="entry name" value="PSD5"/>
    <property type="match status" value="1"/>
</dbReference>
<proteinExistence type="predicted"/>
<sequence>MKRLLPAFGLLPIWGLVVLLDGSRPRPVPPSIEELAKVRIPEDWTIAFPPRDPVLARRELTPLLNKYCLDCHSGETPAGEISLESMQKGAQRSEGWTKAATEVRLRTMPPPDQPQPDRSERETLGRNFEILAADSSPLSVRRFAIRRLNRTEYANTIRDLFGLDFAGGSKFPADDVGYDFDNIADLLTLSPLLIERYCEAAEEIVDAVFRSETAKEKILNPAPDPAFLADKRQFQAPVRETAVKRLVLSAHDLPPLDPKEVERQRAYEIFRSFGDRAYRRPILHSEITRLLAFVESAQRHHEGFESGIRMGLKAMLCSPNFLFHFDREEFLRAGAPRTDFALASRLSYFLWSSLPDAELFELAARGELHQPDQLTIQVQRMLRDDKARALATDFGLQWLRVRGVRTLHPDLHLSPDFDEELRQAMVQETELFLDALFRQEGRLLDLLDSDYTFVNERLARHYGIPGVRGREFRKVSLKGIPRGGILTQASVLTATSSPARSSPVQRGRWILEVILGGSPGSPPPGADSLSSNLSSQPVLTARQRLEQHRRSPQCASCHKKLDPWGLGLESFDALGAWRDGDATGLIEASGRGLPEESFRNPAELKARLQTHAESLIHTLTEKLAIYALGRGLTASDRLILREISSRVSQQDPRFSRLVQYLVHSELFQEATRPGDQP</sequence>